<reference evidence="2 4" key="2">
    <citation type="submission" date="2013-03" db="EMBL/GenBank/DDBJ databases">
        <title>The Genome Sequence of Enterococcus malodoratus ATCC_43197 (PacBio/Illumina hybrid assembly).</title>
        <authorList>
            <consortium name="The Broad Institute Genomics Platform"/>
            <consortium name="The Broad Institute Genome Sequencing Center for Infectious Disease"/>
            <person name="Earl A."/>
            <person name="Russ C."/>
            <person name="Gilmore M."/>
            <person name="Surin D."/>
            <person name="Walker B."/>
            <person name="Young S."/>
            <person name="Zeng Q."/>
            <person name="Gargeya S."/>
            <person name="Fitzgerald M."/>
            <person name="Haas B."/>
            <person name="Abouelleil A."/>
            <person name="Allen A.W."/>
            <person name="Alvarado L."/>
            <person name="Arachchi H.M."/>
            <person name="Berlin A.M."/>
            <person name="Chapman S.B."/>
            <person name="Gainer-Dewar J."/>
            <person name="Goldberg J."/>
            <person name="Griggs A."/>
            <person name="Gujja S."/>
            <person name="Hansen M."/>
            <person name="Howarth C."/>
            <person name="Imamovic A."/>
            <person name="Ireland A."/>
            <person name="Larimer J."/>
            <person name="McCowan C."/>
            <person name="Murphy C."/>
            <person name="Pearson M."/>
            <person name="Poon T.W."/>
            <person name="Priest M."/>
            <person name="Roberts A."/>
            <person name="Saif S."/>
            <person name="Shea T."/>
            <person name="Sisk P."/>
            <person name="Sykes S."/>
            <person name="Wortman J."/>
            <person name="Nusbaum C."/>
            <person name="Birren B."/>
        </authorList>
    </citation>
    <scope>NUCLEOTIDE SEQUENCE [LARGE SCALE GENOMIC DNA]</scope>
    <source>
        <strain evidence="2 4">ATCC 43197</strain>
    </source>
</reference>
<dbReference type="EMBL" id="ASWA01000004">
    <property type="protein sequence ID" value="EOT64529.1"/>
    <property type="molecule type" value="Genomic_DNA"/>
</dbReference>
<name>R2REL3_9ENTE</name>
<evidence type="ECO:0000313" key="2">
    <source>
        <dbReference type="EMBL" id="EOT64529.1"/>
    </source>
</evidence>
<keyword evidence="4" id="KW-1185">Reference proteome</keyword>
<dbReference type="GeneID" id="79785680"/>
<evidence type="ECO:0000313" key="1">
    <source>
        <dbReference type="EMBL" id="EOH79046.1"/>
    </source>
</evidence>
<evidence type="ECO:0000313" key="4">
    <source>
        <dbReference type="Proteomes" id="UP000014148"/>
    </source>
</evidence>
<dbReference type="OrthoDB" id="2194814at2"/>
<dbReference type="AlphaFoldDB" id="R2REL3"/>
<reference evidence="1 3" key="1">
    <citation type="submission" date="2013-02" db="EMBL/GenBank/DDBJ databases">
        <title>The Genome Sequence of Enterococcus malodoratus ATCC_43197.</title>
        <authorList>
            <consortium name="The Broad Institute Genome Sequencing Platform"/>
            <consortium name="The Broad Institute Genome Sequencing Center for Infectious Disease"/>
            <person name="Earl A.M."/>
            <person name="Gilmore M.S."/>
            <person name="Lebreton F."/>
            <person name="Walker B."/>
            <person name="Young S.K."/>
            <person name="Zeng Q."/>
            <person name="Gargeya S."/>
            <person name="Fitzgerald M."/>
            <person name="Haas B."/>
            <person name="Abouelleil A."/>
            <person name="Alvarado L."/>
            <person name="Arachchi H.M."/>
            <person name="Berlin A.M."/>
            <person name="Chapman S.B."/>
            <person name="Dewar J."/>
            <person name="Goldberg J."/>
            <person name="Griggs A."/>
            <person name="Gujja S."/>
            <person name="Hansen M."/>
            <person name="Howarth C."/>
            <person name="Imamovic A."/>
            <person name="Larimer J."/>
            <person name="McCowan C."/>
            <person name="Murphy C."/>
            <person name="Neiman D."/>
            <person name="Pearson M."/>
            <person name="Priest M."/>
            <person name="Roberts A."/>
            <person name="Saif S."/>
            <person name="Shea T."/>
            <person name="Sisk P."/>
            <person name="Sykes S."/>
            <person name="Wortman J."/>
            <person name="Nusbaum C."/>
            <person name="Birren B."/>
        </authorList>
    </citation>
    <scope>NUCLEOTIDE SEQUENCE [LARGE SCALE GENOMIC DNA]</scope>
    <source>
        <strain evidence="1 3">ATCC 43197</strain>
    </source>
</reference>
<proteinExistence type="predicted"/>
<dbReference type="PATRIC" id="fig|1158601.3.peg.1658"/>
<evidence type="ECO:0000313" key="3">
    <source>
        <dbReference type="Proteomes" id="UP000013783"/>
    </source>
</evidence>
<dbReference type="RefSeq" id="WP_010740536.1">
    <property type="nucleotide sequence ID" value="NZ_KB946250.1"/>
</dbReference>
<comment type="caution">
    <text evidence="1">The sequence shown here is derived from an EMBL/GenBank/DDBJ whole genome shotgun (WGS) entry which is preliminary data.</text>
</comment>
<dbReference type="Proteomes" id="UP000014148">
    <property type="component" value="Unassembled WGS sequence"/>
</dbReference>
<protein>
    <submittedName>
        <fullName evidence="1">Uncharacterized protein</fullName>
    </submittedName>
</protein>
<dbReference type="eggNOG" id="ENOG5032KRR">
    <property type="taxonomic scope" value="Bacteria"/>
</dbReference>
<dbReference type="Proteomes" id="UP000013783">
    <property type="component" value="Unassembled WGS sequence"/>
</dbReference>
<accession>R2REL3</accession>
<organism evidence="1 3">
    <name type="scientific">Enterococcus malodoratus ATCC 43197</name>
    <dbReference type="NCBI Taxonomy" id="1158601"/>
    <lineage>
        <taxon>Bacteria</taxon>
        <taxon>Bacillati</taxon>
        <taxon>Bacillota</taxon>
        <taxon>Bacilli</taxon>
        <taxon>Lactobacillales</taxon>
        <taxon>Enterococcaceae</taxon>
        <taxon>Enterococcus</taxon>
    </lineage>
</organism>
<dbReference type="EMBL" id="AJAK01000011">
    <property type="protein sequence ID" value="EOH79046.1"/>
    <property type="molecule type" value="Genomic_DNA"/>
</dbReference>
<sequence length="127" mass="15561">MSEILFTPNQLFTLKRTTLEKRTMKYYKETHDEAQTVKIMIALQVRDELTESDFSFFMQDLVRHLFMKTKITRALRRYYVYFKDYFEKKEWKFLTLRLFPIKTYIAEKLEQLYTKFIKEPLEGLVGS</sequence>
<gene>
    <name evidence="2" type="ORF">I585_03729</name>
    <name evidence="1" type="ORF">UAI_01692</name>
</gene>